<feature type="transmembrane region" description="Helical" evidence="6">
    <location>
        <begin position="204"/>
        <end position="224"/>
    </location>
</feature>
<feature type="domain" description="Major facilitator superfamily (MFS) profile" evidence="7">
    <location>
        <begin position="76"/>
        <end position="487"/>
    </location>
</feature>
<feature type="transmembrane region" description="Helical" evidence="6">
    <location>
        <begin position="426"/>
        <end position="443"/>
    </location>
</feature>
<dbReference type="GO" id="GO:0022857">
    <property type="term" value="F:transmembrane transporter activity"/>
    <property type="evidence" value="ECO:0007669"/>
    <property type="project" value="InterPro"/>
</dbReference>
<dbReference type="InterPro" id="IPR011701">
    <property type="entry name" value="MFS"/>
</dbReference>
<dbReference type="EMBL" id="KE148159">
    <property type="protein sequence ID" value="EPE04739.1"/>
    <property type="molecule type" value="Genomic_DNA"/>
</dbReference>
<dbReference type="InterPro" id="IPR020846">
    <property type="entry name" value="MFS_dom"/>
</dbReference>
<dbReference type="Gene3D" id="1.20.1250.20">
    <property type="entry name" value="MFS general substrate transporter like domains"/>
    <property type="match status" value="2"/>
</dbReference>
<gene>
    <name evidence="8" type="ORF">F503_06288</name>
</gene>
<keyword evidence="3 6" id="KW-0812">Transmembrane</keyword>
<comment type="subcellular location">
    <subcellularLocation>
        <location evidence="1">Membrane</location>
        <topology evidence="1">Multi-pass membrane protein</topology>
    </subcellularLocation>
</comment>
<evidence type="ECO:0000256" key="3">
    <source>
        <dbReference type="ARBA" id="ARBA00022692"/>
    </source>
</evidence>
<dbReference type="eggNOG" id="KOG2533">
    <property type="taxonomic scope" value="Eukaryota"/>
</dbReference>
<dbReference type="GO" id="GO:0016020">
    <property type="term" value="C:membrane"/>
    <property type="evidence" value="ECO:0007669"/>
    <property type="project" value="UniProtKB-SubCell"/>
</dbReference>
<dbReference type="PANTHER" id="PTHR43791:SF41">
    <property type="entry name" value="MAJOR FACILITATOR SUPERFAMILY (MFS) PROFILE DOMAIN-CONTAINING PROTEIN"/>
    <property type="match status" value="1"/>
</dbReference>
<feature type="transmembrane region" description="Helical" evidence="6">
    <location>
        <begin position="172"/>
        <end position="192"/>
    </location>
</feature>
<organism evidence="8 9">
    <name type="scientific">Ophiostoma piceae (strain UAMH 11346)</name>
    <name type="common">Sap stain fungus</name>
    <dbReference type="NCBI Taxonomy" id="1262450"/>
    <lineage>
        <taxon>Eukaryota</taxon>
        <taxon>Fungi</taxon>
        <taxon>Dikarya</taxon>
        <taxon>Ascomycota</taxon>
        <taxon>Pezizomycotina</taxon>
        <taxon>Sordariomycetes</taxon>
        <taxon>Sordariomycetidae</taxon>
        <taxon>Ophiostomatales</taxon>
        <taxon>Ophiostomataceae</taxon>
        <taxon>Ophiostoma</taxon>
    </lineage>
</organism>
<keyword evidence="9" id="KW-1185">Reference proteome</keyword>
<name>S3BU31_OPHP1</name>
<evidence type="ECO:0000256" key="4">
    <source>
        <dbReference type="ARBA" id="ARBA00022989"/>
    </source>
</evidence>
<evidence type="ECO:0000259" key="7">
    <source>
        <dbReference type="PROSITE" id="PS50850"/>
    </source>
</evidence>
<dbReference type="VEuPathDB" id="FungiDB:F503_06288"/>
<evidence type="ECO:0000313" key="9">
    <source>
        <dbReference type="Proteomes" id="UP000016923"/>
    </source>
</evidence>
<protein>
    <submittedName>
        <fullName evidence="8">Allantoate transporter</fullName>
    </submittedName>
</protein>
<evidence type="ECO:0000256" key="6">
    <source>
        <dbReference type="SAM" id="Phobius"/>
    </source>
</evidence>
<evidence type="ECO:0000256" key="1">
    <source>
        <dbReference type="ARBA" id="ARBA00004141"/>
    </source>
</evidence>
<feature type="transmembrane region" description="Helical" evidence="6">
    <location>
        <begin position="302"/>
        <end position="326"/>
    </location>
</feature>
<sequence>MANNIAIPASTDEIKAPIEQTLSPTIEAAVKAVKAGHGHDVDIAAQILADYADIMGPDGWTKEEEKKLMRKVDLWLIPILFVCATLSGLDKTAISAAAIYNIKGDLHLTGSQYSWVGSAPFFGGLLFMGPSAYCLQRMPAVMFFSFNVLCWGITEMCMAACTSFAGLFVCRFLLGGFEALLIPAVTLIVSMWYRPEEQPKRNSIILNVVAPIINGFVAWVVGYYNGPFATWKIIFLLVGAFTAVWAGVVYLFLPDNPLVARRFTAREKYIIIQRKASDNTGIETKKIKTEQIAEAFMDPKTWLIWFAIMALQVPNGGLTTFNTLIISGLSFDSLQTSLLAMPPGAMSTISGILLSYFAATTRRYRTVIVATSILLPLLGALICYNLPRTNLAGQLVGLYILYTYWAPYVTLVSIYQANIAGHTKKIVLYAWFYVAWAVGNIIGPQTFRADQAPAYTGGTIAMIVCYVVAMVCILGYGYLCHAHNRRRAAAAESDTVADRDWLDISDLKNESFKYTT</sequence>
<dbReference type="PANTHER" id="PTHR43791">
    <property type="entry name" value="PERMEASE-RELATED"/>
    <property type="match status" value="1"/>
</dbReference>
<dbReference type="Pfam" id="PF07690">
    <property type="entry name" value="MFS_1"/>
    <property type="match status" value="1"/>
</dbReference>
<dbReference type="HOGENOM" id="CLU_001265_0_5_1"/>
<evidence type="ECO:0000256" key="5">
    <source>
        <dbReference type="ARBA" id="ARBA00023136"/>
    </source>
</evidence>
<feature type="transmembrane region" description="Helical" evidence="6">
    <location>
        <begin position="366"/>
        <end position="387"/>
    </location>
</feature>
<feature type="transmembrane region" description="Helical" evidence="6">
    <location>
        <begin position="338"/>
        <end position="359"/>
    </location>
</feature>
<feature type="transmembrane region" description="Helical" evidence="6">
    <location>
        <begin position="141"/>
        <end position="166"/>
    </location>
</feature>
<reference evidence="8 9" key="1">
    <citation type="journal article" date="2013" name="BMC Genomics">
        <title>The genome and transcriptome of the pine saprophyte Ophiostoma piceae, and a comparison with the bark beetle-associated pine pathogen Grosmannia clavigera.</title>
        <authorList>
            <person name="Haridas S."/>
            <person name="Wang Y."/>
            <person name="Lim L."/>
            <person name="Massoumi Alamouti S."/>
            <person name="Jackman S."/>
            <person name="Docking R."/>
            <person name="Robertson G."/>
            <person name="Birol I."/>
            <person name="Bohlmann J."/>
            <person name="Breuil C."/>
        </authorList>
    </citation>
    <scope>NUCLEOTIDE SEQUENCE [LARGE SCALE GENOMIC DNA]</scope>
    <source>
        <strain evidence="8 9">UAMH 11346</strain>
    </source>
</reference>
<proteinExistence type="predicted"/>
<feature type="transmembrane region" description="Helical" evidence="6">
    <location>
        <begin position="74"/>
        <end position="100"/>
    </location>
</feature>
<dbReference type="PROSITE" id="PS50850">
    <property type="entry name" value="MFS"/>
    <property type="match status" value="1"/>
</dbReference>
<keyword evidence="4 6" id="KW-1133">Transmembrane helix</keyword>
<dbReference type="AlphaFoldDB" id="S3BU31"/>
<dbReference type="SUPFAM" id="SSF103473">
    <property type="entry name" value="MFS general substrate transporter"/>
    <property type="match status" value="1"/>
</dbReference>
<accession>S3BU31</accession>
<keyword evidence="2" id="KW-0813">Transport</keyword>
<feature type="transmembrane region" description="Helical" evidence="6">
    <location>
        <begin position="112"/>
        <end position="129"/>
    </location>
</feature>
<keyword evidence="5 6" id="KW-0472">Membrane</keyword>
<dbReference type="OMA" id="YILYTYW"/>
<feature type="transmembrane region" description="Helical" evidence="6">
    <location>
        <begin position="393"/>
        <end position="414"/>
    </location>
</feature>
<feature type="transmembrane region" description="Helical" evidence="6">
    <location>
        <begin position="230"/>
        <end position="253"/>
    </location>
</feature>
<dbReference type="InterPro" id="IPR036259">
    <property type="entry name" value="MFS_trans_sf"/>
</dbReference>
<dbReference type="OrthoDB" id="6730379at2759"/>
<evidence type="ECO:0000256" key="2">
    <source>
        <dbReference type="ARBA" id="ARBA00022448"/>
    </source>
</evidence>
<evidence type="ECO:0000313" key="8">
    <source>
        <dbReference type="EMBL" id="EPE04739.1"/>
    </source>
</evidence>
<feature type="transmembrane region" description="Helical" evidence="6">
    <location>
        <begin position="455"/>
        <end position="479"/>
    </location>
</feature>
<dbReference type="Proteomes" id="UP000016923">
    <property type="component" value="Unassembled WGS sequence"/>
</dbReference>